<keyword evidence="1" id="KW-0614">Plasmid</keyword>
<dbReference type="RefSeq" id="WP_013282817.1">
    <property type="nucleotide sequence ID" value="NC_014389.1"/>
</dbReference>
<evidence type="ECO:0000313" key="2">
    <source>
        <dbReference type="Proteomes" id="UP000001299"/>
    </source>
</evidence>
<organism evidence="1 2">
    <name type="scientific">Butyrivibrio proteoclasticus (strain ATCC 51982 / DSM 14932 / B316)</name>
    <name type="common">Clostridium proteoclasticum</name>
    <dbReference type="NCBI Taxonomy" id="515622"/>
    <lineage>
        <taxon>Bacteria</taxon>
        <taxon>Bacillati</taxon>
        <taxon>Bacillota</taxon>
        <taxon>Clostridia</taxon>
        <taxon>Lachnospirales</taxon>
        <taxon>Lachnospiraceae</taxon>
        <taxon>Butyrivibrio</taxon>
    </lineage>
</organism>
<evidence type="ECO:0000313" key="1">
    <source>
        <dbReference type="EMBL" id="ADL36168.1"/>
    </source>
</evidence>
<dbReference type="HOGENOM" id="CLU_395716_0_0_9"/>
<geneLocation type="plasmid" evidence="1 2">
    <name>pCY360</name>
</geneLocation>
<dbReference type="Pfam" id="PF14284">
    <property type="entry name" value="PcfJ"/>
    <property type="match status" value="1"/>
</dbReference>
<dbReference type="EMBL" id="CP001812">
    <property type="protein sequence ID" value="ADL36168.1"/>
    <property type="molecule type" value="Genomic_DNA"/>
</dbReference>
<proteinExistence type="predicted"/>
<keyword evidence="2" id="KW-1185">Reference proteome</keyword>
<accession>E0S436</accession>
<dbReference type="KEGG" id="bpb:bpr_II231"/>
<name>E0S436_BUTPB</name>
<dbReference type="AlphaFoldDB" id="E0S436"/>
<dbReference type="InterPro" id="IPR025586">
    <property type="entry name" value="PcfJ"/>
</dbReference>
<sequence>MPKFTRKGQIRIIERAKRDGYTSAQMAVLKRTDVSIRTLNNLYCIMKNIPDFPLEEAGKVKYCWDYYFHSNNNTLLYAQYKRLIKGGMDLDVIRSLGKIRTYIVDNEKEKDFFSFCKKNRYIIDGLPDRGYIHFIDDIGTGYFFNRKEIFTRRTIAPIEIKEFVYRLYLFVLCGQYFVENSSPEYVYKNIGTRHQRLKYLKKSTTEPELNSYQLGEYIRKRLKPDNDKIGAWYAEGLPVEEAAKEITSAYEHRQENAKENILLYDIIRNVCPDGKYTYFDFVEKSDKKAFDYMFKKTNMVTTMKPVKWGEVKIDFPRYEDAPENAEKPLFVTIGISDTIRIDVDNKGKRRYYGIHVTYHEFIFYGNGNIYIKRFGKYLPVMVRDFIEIIDESGSKIFLDALLSLPVSKKSMVLLDVIRDCRSAKENGLVFPAIYWNDCIGFMSRDHLMKTKYKNGQDINWNRLDINRGYAYMKTKEYVDEKSKNILYNAITNKIIRGNSCRSARRKNAVAEDVLSAYLEKKLLEGKELAAEDKRNIKADIKDYVHHSLNSKTPVSLKWKSFRKVQNANIDMALSQKNEDTPDIIVPKDSVFSPLDDVFKEGFEKITSRKRIIQEGSEMRHCVAMYAESVNADRCAIYHLEKDGRAYTVEIRIEDGKYIVNQIQAKCDRGAPAEVWDYVETLILDLQVPKKKNRKIS</sequence>
<gene>
    <name evidence="1" type="ordered locus">bpr_II231</name>
</gene>
<protein>
    <recommendedName>
        <fullName evidence="3">PcfJ-like protein</fullName>
    </recommendedName>
</protein>
<dbReference type="Proteomes" id="UP000001299">
    <property type="component" value="Plasmid pCY360"/>
</dbReference>
<evidence type="ECO:0008006" key="3">
    <source>
        <dbReference type="Google" id="ProtNLM"/>
    </source>
</evidence>
<reference evidence="1 2" key="1">
    <citation type="journal article" date="2010" name="PLoS ONE">
        <title>The glycobiome of the rumen bacterium Butyrivibrio proteoclasticus B316(T) highlights adaptation to a polysaccharide-rich environment.</title>
        <authorList>
            <person name="Kelly W.J."/>
            <person name="Leahy S.C."/>
            <person name="Altermann E."/>
            <person name="Yeoman C.J."/>
            <person name="Dunne J.C."/>
            <person name="Kong Z."/>
            <person name="Pacheco D.M."/>
            <person name="Li D."/>
            <person name="Noel S.J."/>
            <person name="Moon C.D."/>
            <person name="Cookson A.L."/>
            <person name="Attwood G.T."/>
        </authorList>
    </citation>
    <scope>NUCLEOTIDE SEQUENCE [LARGE SCALE GENOMIC DNA]</scope>
    <source>
        <strain evidence="2">ATCC 51982 / DSM 14932 / B316</strain>
        <plasmid evidence="2">Plasmid pCY360</plasmid>
    </source>
</reference>